<name>A0A2T3ZDQ6_TRIA4</name>
<feature type="region of interest" description="Disordered" evidence="1">
    <location>
        <begin position="26"/>
        <end position="70"/>
    </location>
</feature>
<sequence>MTSRRSCLVDTCSCAAVYMHACLSEHLGGLNSGGKKRRQPRRKKRKWEKPDKKKKKKNLMQPESDNMETAAGSFRGRYQGLLHHAGLYVSVQQRHAMYRHNARQCDPWRRAGEQRLAKVSLW</sequence>
<accession>A0A2T3ZDQ6</accession>
<evidence type="ECO:0000313" key="3">
    <source>
        <dbReference type="Proteomes" id="UP000240493"/>
    </source>
</evidence>
<dbReference type="AlphaFoldDB" id="A0A2T3ZDQ6"/>
<evidence type="ECO:0000313" key="2">
    <source>
        <dbReference type="EMBL" id="PTB42927.1"/>
    </source>
</evidence>
<feature type="compositionally biased region" description="Basic residues" evidence="1">
    <location>
        <begin position="34"/>
        <end position="58"/>
    </location>
</feature>
<dbReference type="EMBL" id="KZ679259">
    <property type="protein sequence ID" value="PTB42927.1"/>
    <property type="molecule type" value="Genomic_DNA"/>
</dbReference>
<keyword evidence="3" id="KW-1185">Reference proteome</keyword>
<evidence type="ECO:0000256" key="1">
    <source>
        <dbReference type="SAM" id="MobiDB-lite"/>
    </source>
</evidence>
<gene>
    <name evidence="2" type="ORF">M441DRAFT_361834</name>
</gene>
<reference evidence="2 3" key="1">
    <citation type="submission" date="2016-07" db="EMBL/GenBank/DDBJ databases">
        <title>Multiple horizontal gene transfer events from other fungi enriched the ability of initially mycotrophic Trichoderma (Ascomycota) to feed on dead plant biomass.</title>
        <authorList>
            <consortium name="DOE Joint Genome Institute"/>
            <person name="Aerts A."/>
            <person name="Atanasova L."/>
            <person name="Chenthamara K."/>
            <person name="Zhang J."/>
            <person name="Grujic M."/>
            <person name="Henrissat B."/>
            <person name="Kuo A."/>
            <person name="Salamov A."/>
            <person name="Lipzen A."/>
            <person name="Labutti K."/>
            <person name="Barry K."/>
            <person name="Miao Y."/>
            <person name="Rahimi M.J."/>
            <person name="Shen Q."/>
            <person name="Grigoriev I.V."/>
            <person name="Kubicek C.P."/>
            <person name="Druzhinina I.S."/>
        </authorList>
    </citation>
    <scope>NUCLEOTIDE SEQUENCE [LARGE SCALE GENOMIC DNA]</scope>
    <source>
        <strain evidence="2 3">CBS 433.97</strain>
    </source>
</reference>
<organism evidence="2 3">
    <name type="scientific">Trichoderma asperellum (strain ATCC 204424 / CBS 433.97 / NBRC 101777)</name>
    <dbReference type="NCBI Taxonomy" id="1042311"/>
    <lineage>
        <taxon>Eukaryota</taxon>
        <taxon>Fungi</taxon>
        <taxon>Dikarya</taxon>
        <taxon>Ascomycota</taxon>
        <taxon>Pezizomycotina</taxon>
        <taxon>Sordariomycetes</taxon>
        <taxon>Hypocreomycetidae</taxon>
        <taxon>Hypocreales</taxon>
        <taxon>Hypocreaceae</taxon>
        <taxon>Trichoderma</taxon>
    </lineage>
</organism>
<protein>
    <submittedName>
        <fullName evidence="2">Uncharacterized protein</fullName>
    </submittedName>
</protein>
<dbReference type="Proteomes" id="UP000240493">
    <property type="component" value="Unassembled WGS sequence"/>
</dbReference>
<proteinExistence type="predicted"/>